<dbReference type="PANTHER" id="PTHR14464:SF4">
    <property type="entry name" value="EXONUCLEASE V"/>
    <property type="match status" value="1"/>
</dbReference>
<name>A0A2G9S123_AQUCT</name>
<evidence type="ECO:0000313" key="3">
    <source>
        <dbReference type="Proteomes" id="UP000228934"/>
    </source>
</evidence>
<dbReference type="Pfam" id="PF09810">
    <property type="entry name" value="Exo5"/>
    <property type="match status" value="1"/>
</dbReference>
<comment type="similarity">
    <text evidence="1">Belongs to the EXO5 family.</text>
</comment>
<dbReference type="GO" id="GO:0045145">
    <property type="term" value="F:single-stranded DNA 5'-3' DNA exonuclease activity"/>
    <property type="evidence" value="ECO:0007669"/>
    <property type="project" value="InterPro"/>
</dbReference>
<dbReference type="PANTHER" id="PTHR14464">
    <property type="entry name" value="EXONUCLEASE V"/>
    <property type="match status" value="1"/>
</dbReference>
<dbReference type="OrthoDB" id="354769at2759"/>
<dbReference type="GO" id="GO:0005634">
    <property type="term" value="C:nucleus"/>
    <property type="evidence" value="ECO:0007669"/>
    <property type="project" value="TreeGrafter"/>
</dbReference>
<dbReference type="AlphaFoldDB" id="A0A2G9S123"/>
<protein>
    <submittedName>
        <fullName evidence="2">Uncharacterized protein</fullName>
    </submittedName>
</protein>
<reference evidence="3" key="1">
    <citation type="journal article" date="2017" name="Nat. Commun.">
        <title>The North American bullfrog draft genome provides insight into hormonal regulation of long noncoding RNA.</title>
        <authorList>
            <person name="Hammond S.A."/>
            <person name="Warren R.L."/>
            <person name="Vandervalk B.P."/>
            <person name="Kucuk E."/>
            <person name="Khan H."/>
            <person name="Gibb E.A."/>
            <person name="Pandoh P."/>
            <person name="Kirk H."/>
            <person name="Zhao Y."/>
            <person name="Jones M."/>
            <person name="Mungall A.J."/>
            <person name="Coope R."/>
            <person name="Pleasance S."/>
            <person name="Moore R.A."/>
            <person name="Holt R.A."/>
            <person name="Round J.M."/>
            <person name="Ohora S."/>
            <person name="Walle B.V."/>
            <person name="Veldhoen N."/>
            <person name="Helbing C.C."/>
            <person name="Birol I."/>
        </authorList>
    </citation>
    <scope>NUCLEOTIDE SEQUENCE [LARGE SCALE GENOMIC DNA]</scope>
</reference>
<dbReference type="Proteomes" id="UP000228934">
    <property type="component" value="Unassembled WGS sequence"/>
</dbReference>
<accession>A0A2G9S123</accession>
<feature type="non-terminal residue" evidence="2">
    <location>
        <position position="91"/>
    </location>
</feature>
<sequence>MRHLAVTNICSQMWCEQQMVYKIEQPVALRPGKTAAMNEGSSIHLARELELHDVVSVTTQTREDIWAIKCLNILAMIPVLQSGKLRTQVTL</sequence>
<evidence type="ECO:0000313" key="2">
    <source>
        <dbReference type="EMBL" id="PIO33878.1"/>
    </source>
</evidence>
<gene>
    <name evidence="2" type="ORF">AB205_0106200</name>
</gene>
<dbReference type="InterPro" id="IPR019190">
    <property type="entry name" value="EXOV"/>
</dbReference>
<evidence type="ECO:0000256" key="1">
    <source>
        <dbReference type="ARBA" id="ARBA00009797"/>
    </source>
</evidence>
<proteinExistence type="inferred from homology"/>
<dbReference type="EMBL" id="KV927343">
    <property type="protein sequence ID" value="PIO33878.1"/>
    <property type="molecule type" value="Genomic_DNA"/>
</dbReference>
<organism evidence="2 3">
    <name type="scientific">Aquarana catesbeiana</name>
    <name type="common">American bullfrog</name>
    <name type="synonym">Rana catesbeiana</name>
    <dbReference type="NCBI Taxonomy" id="8400"/>
    <lineage>
        <taxon>Eukaryota</taxon>
        <taxon>Metazoa</taxon>
        <taxon>Chordata</taxon>
        <taxon>Craniata</taxon>
        <taxon>Vertebrata</taxon>
        <taxon>Euteleostomi</taxon>
        <taxon>Amphibia</taxon>
        <taxon>Batrachia</taxon>
        <taxon>Anura</taxon>
        <taxon>Neobatrachia</taxon>
        <taxon>Ranoidea</taxon>
        <taxon>Ranidae</taxon>
        <taxon>Aquarana</taxon>
    </lineage>
</organism>
<dbReference type="GO" id="GO:0036297">
    <property type="term" value="P:interstrand cross-link repair"/>
    <property type="evidence" value="ECO:0007669"/>
    <property type="project" value="TreeGrafter"/>
</dbReference>
<keyword evidence="3" id="KW-1185">Reference proteome</keyword>